<dbReference type="OrthoDB" id="413520at2759"/>
<dbReference type="InterPro" id="IPR019410">
    <property type="entry name" value="Methyltransf_16"/>
</dbReference>
<organism evidence="1 2">
    <name type="scientific">Pseudovirgaria hyperparasitica</name>
    <dbReference type="NCBI Taxonomy" id="470096"/>
    <lineage>
        <taxon>Eukaryota</taxon>
        <taxon>Fungi</taxon>
        <taxon>Dikarya</taxon>
        <taxon>Ascomycota</taxon>
        <taxon>Pezizomycotina</taxon>
        <taxon>Dothideomycetes</taxon>
        <taxon>Dothideomycetes incertae sedis</taxon>
        <taxon>Acrospermales</taxon>
        <taxon>Acrospermaceae</taxon>
        <taxon>Pseudovirgaria</taxon>
    </lineage>
</organism>
<dbReference type="Gene3D" id="3.40.50.150">
    <property type="entry name" value="Vaccinia Virus protein VP39"/>
    <property type="match status" value="1"/>
</dbReference>
<dbReference type="Pfam" id="PF10294">
    <property type="entry name" value="Methyltransf_16"/>
    <property type="match status" value="1"/>
</dbReference>
<dbReference type="AlphaFoldDB" id="A0A6A6VU95"/>
<dbReference type="InterPro" id="IPR029063">
    <property type="entry name" value="SAM-dependent_MTases_sf"/>
</dbReference>
<dbReference type="GeneID" id="54490775"/>
<dbReference type="CDD" id="cd02440">
    <property type="entry name" value="AdoMet_MTases"/>
    <property type="match status" value="1"/>
</dbReference>
<gene>
    <name evidence="1" type="ORF">EJ05DRAFT_542400</name>
</gene>
<dbReference type="RefSeq" id="XP_033595268.1">
    <property type="nucleotide sequence ID" value="XM_033749721.1"/>
</dbReference>
<dbReference type="Proteomes" id="UP000799437">
    <property type="component" value="Unassembled WGS sequence"/>
</dbReference>
<proteinExistence type="predicted"/>
<dbReference type="SUPFAM" id="SSF53335">
    <property type="entry name" value="S-adenosyl-L-methionine-dependent methyltransferases"/>
    <property type="match status" value="1"/>
</dbReference>
<dbReference type="EMBL" id="ML996593">
    <property type="protein sequence ID" value="KAF2752817.1"/>
    <property type="molecule type" value="Genomic_DNA"/>
</dbReference>
<dbReference type="PANTHER" id="PTHR14614">
    <property type="entry name" value="HEPATOCELLULAR CARCINOMA-ASSOCIATED ANTIGEN"/>
    <property type="match status" value="1"/>
</dbReference>
<sequence length="351" mass="38718">MRYVRFLKPPKIEGRQLKALITIANDLGDELLAEHTILYACLVSNSQPSCVYVTSTVAWTTYSRAVPVVLELGEARIQIWPARLYVGVHPQPESDTMNKVMGNGTIVRQGILSAYSTTLNPRDGLTIAAPLVERIFTSDARGCLRLWEESGESIARHTWDAGVAFAAFVEATGGCIDSKTLQGTSPQMHKTPLRVIELGSGTGVVGLSIAKWHPSAMVVLTDRGEAEAIILQNIATNQGLSSKTSFTRLDWEEELPARVQESGDAFDVVVVADCIYNSDTTPFLVQTLVRLVDRSPSAMIIMTMKIRHPSEAIFFELMRDKGFVEFDHSTLPNPPSDDEQIEMHLFRRGDA</sequence>
<keyword evidence="2" id="KW-1185">Reference proteome</keyword>
<name>A0A6A6VU95_9PEZI</name>
<evidence type="ECO:0000313" key="2">
    <source>
        <dbReference type="Proteomes" id="UP000799437"/>
    </source>
</evidence>
<dbReference type="GO" id="GO:0008757">
    <property type="term" value="F:S-adenosylmethionine-dependent methyltransferase activity"/>
    <property type="evidence" value="ECO:0007669"/>
    <property type="project" value="UniProtKB-ARBA"/>
</dbReference>
<evidence type="ECO:0000313" key="1">
    <source>
        <dbReference type="EMBL" id="KAF2752817.1"/>
    </source>
</evidence>
<dbReference type="GO" id="GO:0005829">
    <property type="term" value="C:cytosol"/>
    <property type="evidence" value="ECO:0007669"/>
    <property type="project" value="TreeGrafter"/>
</dbReference>
<protein>
    <submittedName>
        <fullName evidence="1">Uncharacterized protein</fullName>
    </submittedName>
</protein>
<reference evidence="1" key="1">
    <citation type="journal article" date="2020" name="Stud. Mycol.">
        <title>101 Dothideomycetes genomes: a test case for predicting lifestyles and emergence of pathogens.</title>
        <authorList>
            <person name="Haridas S."/>
            <person name="Albert R."/>
            <person name="Binder M."/>
            <person name="Bloem J."/>
            <person name="Labutti K."/>
            <person name="Salamov A."/>
            <person name="Andreopoulos B."/>
            <person name="Baker S."/>
            <person name="Barry K."/>
            <person name="Bills G."/>
            <person name="Bluhm B."/>
            <person name="Cannon C."/>
            <person name="Castanera R."/>
            <person name="Culley D."/>
            <person name="Daum C."/>
            <person name="Ezra D."/>
            <person name="Gonzalez J."/>
            <person name="Henrissat B."/>
            <person name="Kuo A."/>
            <person name="Liang C."/>
            <person name="Lipzen A."/>
            <person name="Lutzoni F."/>
            <person name="Magnuson J."/>
            <person name="Mondo S."/>
            <person name="Nolan M."/>
            <person name="Ohm R."/>
            <person name="Pangilinan J."/>
            <person name="Park H.-J."/>
            <person name="Ramirez L."/>
            <person name="Alfaro M."/>
            <person name="Sun H."/>
            <person name="Tritt A."/>
            <person name="Yoshinaga Y."/>
            <person name="Zwiers L.-H."/>
            <person name="Turgeon B."/>
            <person name="Goodwin S."/>
            <person name="Spatafora J."/>
            <person name="Crous P."/>
            <person name="Grigoriev I."/>
        </authorList>
    </citation>
    <scope>NUCLEOTIDE SEQUENCE</scope>
    <source>
        <strain evidence="1">CBS 121739</strain>
    </source>
</reference>
<dbReference type="PANTHER" id="PTHR14614:SF132">
    <property type="entry name" value="PROTEIN-LYSINE METHYLTRANSFERASE C42C1.13"/>
    <property type="match status" value="1"/>
</dbReference>
<accession>A0A6A6VU95</accession>